<dbReference type="InterPro" id="IPR017871">
    <property type="entry name" value="ABC_transporter-like_CS"/>
</dbReference>
<comment type="similarity">
    <text evidence="1">Belongs to the ABC transporter superfamily.</text>
</comment>
<organism evidence="6 7">
    <name type="scientific">Eiseniibacteriota bacterium</name>
    <dbReference type="NCBI Taxonomy" id="2212470"/>
    <lineage>
        <taxon>Bacteria</taxon>
        <taxon>Candidatus Eiseniibacteriota</taxon>
    </lineage>
</organism>
<evidence type="ECO:0000313" key="7">
    <source>
        <dbReference type="Proteomes" id="UP000319771"/>
    </source>
</evidence>
<dbReference type="AlphaFoldDB" id="A0A538UDA7"/>
<evidence type="ECO:0000313" key="6">
    <source>
        <dbReference type="EMBL" id="TMQ73892.1"/>
    </source>
</evidence>
<dbReference type="InterPro" id="IPR003439">
    <property type="entry name" value="ABC_transporter-like_ATP-bd"/>
</dbReference>
<evidence type="ECO:0000256" key="3">
    <source>
        <dbReference type="ARBA" id="ARBA00022741"/>
    </source>
</evidence>
<dbReference type="Pfam" id="PF00005">
    <property type="entry name" value="ABC_tran"/>
    <property type="match status" value="1"/>
</dbReference>
<evidence type="ECO:0000256" key="1">
    <source>
        <dbReference type="ARBA" id="ARBA00005417"/>
    </source>
</evidence>
<dbReference type="PROSITE" id="PS00211">
    <property type="entry name" value="ABC_TRANSPORTER_1"/>
    <property type="match status" value="1"/>
</dbReference>
<comment type="caution">
    <text evidence="6">The sequence shown here is derived from an EMBL/GenBank/DDBJ whole genome shotgun (WGS) entry which is preliminary data.</text>
</comment>
<dbReference type="PROSITE" id="PS50893">
    <property type="entry name" value="ABC_TRANSPORTER_2"/>
    <property type="match status" value="1"/>
</dbReference>
<dbReference type="Gene3D" id="3.40.50.300">
    <property type="entry name" value="P-loop containing nucleotide triphosphate hydrolases"/>
    <property type="match status" value="1"/>
</dbReference>
<dbReference type="CDD" id="cd03230">
    <property type="entry name" value="ABC_DR_subfamily_A"/>
    <property type="match status" value="1"/>
</dbReference>
<dbReference type="GO" id="GO:0016887">
    <property type="term" value="F:ATP hydrolysis activity"/>
    <property type="evidence" value="ECO:0007669"/>
    <property type="project" value="InterPro"/>
</dbReference>
<dbReference type="PANTHER" id="PTHR43335:SF4">
    <property type="entry name" value="ABC TRANSPORTER, ATP-BINDING PROTEIN"/>
    <property type="match status" value="1"/>
</dbReference>
<dbReference type="PANTHER" id="PTHR43335">
    <property type="entry name" value="ABC TRANSPORTER, ATP-BINDING PROTEIN"/>
    <property type="match status" value="1"/>
</dbReference>
<evidence type="ECO:0000256" key="4">
    <source>
        <dbReference type="ARBA" id="ARBA00022840"/>
    </source>
</evidence>
<gene>
    <name evidence="6" type="ORF">E6K81_02310</name>
</gene>
<evidence type="ECO:0000256" key="2">
    <source>
        <dbReference type="ARBA" id="ARBA00022448"/>
    </source>
</evidence>
<dbReference type="SUPFAM" id="SSF52540">
    <property type="entry name" value="P-loop containing nucleoside triphosphate hydrolases"/>
    <property type="match status" value="1"/>
</dbReference>
<name>A0A538UDA7_UNCEI</name>
<dbReference type="GO" id="GO:0005524">
    <property type="term" value="F:ATP binding"/>
    <property type="evidence" value="ECO:0007669"/>
    <property type="project" value="UniProtKB-KW"/>
</dbReference>
<dbReference type="InterPro" id="IPR027417">
    <property type="entry name" value="P-loop_NTPase"/>
</dbReference>
<sequence length="322" mass="34758">MSDLAVETHGLRKRFGRKLAVADLSLSVRQGEVFGFLGPNGAGKTTSLKMLLGLVAPSAGRAALLGAPVGDRRARAGVGFLPEHFRFQDWLTGREILRFHGRLFGLHGRALHARADALLERVRLTEAADRKLREYSKGMLQRVGLALALVNEPRLVFLDEPTSGLDPIGRLLVRDVIRELRERGVTVFLNSHLLGEVEVTCDRVTFIKGGRTLREMTLGEETAGVEVELRVGPLDAETAAGLARFGRLLSPAAGAANESAAALAAGPGATGWHRLKVADDAALPEIARWLVGRGVALHELRTVRRSLEALFLEIMGDDQAPG</sequence>
<evidence type="ECO:0000259" key="5">
    <source>
        <dbReference type="PROSITE" id="PS50893"/>
    </source>
</evidence>
<dbReference type="Proteomes" id="UP000319771">
    <property type="component" value="Unassembled WGS sequence"/>
</dbReference>
<keyword evidence="3" id="KW-0547">Nucleotide-binding</keyword>
<protein>
    <submittedName>
        <fullName evidence="6">ABC transporter ATP-binding protein</fullName>
    </submittedName>
</protein>
<dbReference type="EMBL" id="VBPB01000033">
    <property type="protein sequence ID" value="TMQ73892.1"/>
    <property type="molecule type" value="Genomic_DNA"/>
</dbReference>
<keyword evidence="2" id="KW-0813">Transport</keyword>
<dbReference type="SMART" id="SM00382">
    <property type="entry name" value="AAA"/>
    <property type="match status" value="1"/>
</dbReference>
<accession>A0A538UDA7</accession>
<feature type="domain" description="ABC transporter" evidence="5">
    <location>
        <begin position="6"/>
        <end position="234"/>
    </location>
</feature>
<reference evidence="6 7" key="1">
    <citation type="journal article" date="2019" name="Nat. Microbiol.">
        <title>Mediterranean grassland soil C-N compound turnover is dependent on rainfall and depth, and is mediated by genomically divergent microorganisms.</title>
        <authorList>
            <person name="Diamond S."/>
            <person name="Andeer P.F."/>
            <person name="Li Z."/>
            <person name="Crits-Christoph A."/>
            <person name="Burstein D."/>
            <person name="Anantharaman K."/>
            <person name="Lane K.R."/>
            <person name="Thomas B.C."/>
            <person name="Pan C."/>
            <person name="Northen T.R."/>
            <person name="Banfield J.F."/>
        </authorList>
    </citation>
    <scope>NUCLEOTIDE SEQUENCE [LARGE SCALE GENOMIC DNA]</scope>
    <source>
        <strain evidence="6">WS_11</strain>
    </source>
</reference>
<proteinExistence type="inferred from homology"/>
<dbReference type="InterPro" id="IPR003593">
    <property type="entry name" value="AAA+_ATPase"/>
</dbReference>
<keyword evidence="4 6" id="KW-0067">ATP-binding</keyword>